<evidence type="ECO:0000313" key="2">
    <source>
        <dbReference type="EMBL" id="KAK4320944.1"/>
    </source>
</evidence>
<dbReference type="AlphaFoldDB" id="A0AAE1UJV2"/>
<feature type="region of interest" description="Disordered" evidence="1">
    <location>
        <begin position="1"/>
        <end position="33"/>
    </location>
</feature>
<accession>A0AAE1UJV2</accession>
<comment type="caution">
    <text evidence="2">The sequence shown here is derived from an EMBL/GenBank/DDBJ whole genome shotgun (WGS) entry which is preliminary data.</text>
</comment>
<sequence>MLPSSEGDLEHDATPEESQEVSNSSPDASTGELEEGSYVIVRFEGKKTPYHFVGKIVNKEEENCWNINYLRCCFDDSSPRCVSFKEPENLDFFITDSESIIKLLPKPTFVKQKLYFKKNDIGDLRMR</sequence>
<proteinExistence type="predicted"/>
<dbReference type="EMBL" id="JAWZYT010000628">
    <property type="protein sequence ID" value="KAK4320944.1"/>
    <property type="molecule type" value="Genomic_DNA"/>
</dbReference>
<name>A0AAE1UJV2_9EUCA</name>
<evidence type="ECO:0000313" key="3">
    <source>
        <dbReference type="Proteomes" id="UP001292094"/>
    </source>
</evidence>
<gene>
    <name evidence="2" type="ORF">Pmani_008199</name>
</gene>
<organism evidence="2 3">
    <name type="scientific">Petrolisthes manimaculis</name>
    <dbReference type="NCBI Taxonomy" id="1843537"/>
    <lineage>
        <taxon>Eukaryota</taxon>
        <taxon>Metazoa</taxon>
        <taxon>Ecdysozoa</taxon>
        <taxon>Arthropoda</taxon>
        <taxon>Crustacea</taxon>
        <taxon>Multicrustacea</taxon>
        <taxon>Malacostraca</taxon>
        <taxon>Eumalacostraca</taxon>
        <taxon>Eucarida</taxon>
        <taxon>Decapoda</taxon>
        <taxon>Pleocyemata</taxon>
        <taxon>Anomura</taxon>
        <taxon>Galatheoidea</taxon>
        <taxon>Porcellanidae</taxon>
        <taxon>Petrolisthes</taxon>
    </lineage>
</organism>
<evidence type="ECO:0000256" key="1">
    <source>
        <dbReference type="SAM" id="MobiDB-lite"/>
    </source>
</evidence>
<dbReference type="Proteomes" id="UP001292094">
    <property type="component" value="Unassembled WGS sequence"/>
</dbReference>
<keyword evidence="3" id="KW-1185">Reference proteome</keyword>
<reference evidence="2" key="1">
    <citation type="submission" date="2023-11" db="EMBL/GenBank/DDBJ databases">
        <title>Genome assemblies of two species of porcelain crab, Petrolisthes cinctipes and Petrolisthes manimaculis (Anomura: Porcellanidae).</title>
        <authorList>
            <person name="Angst P."/>
        </authorList>
    </citation>
    <scope>NUCLEOTIDE SEQUENCE</scope>
    <source>
        <strain evidence="2">PB745_02</strain>
        <tissue evidence="2">Gill</tissue>
    </source>
</reference>
<protein>
    <submittedName>
        <fullName evidence="2">Uncharacterized protein</fullName>
    </submittedName>
</protein>